<accession>A0ABV3GD54</accession>
<keyword evidence="1" id="KW-0812">Transmembrane</keyword>
<feature type="transmembrane region" description="Helical" evidence="1">
    <location>
        <begin position="7"/>
        <end position="27"/>
    </location>
</feature>
<dbReference type="Proteomes" id="UP001551675">
    <property type="component" value="Unassembled WGS sequence"/>
</dbReference>
<feature type="transmembrane region" description="Helical" evidence="1">
    <location>
        <begin position="184"/>
        <end position="203"/>
    </location>
</feature>
<protein>
    <submittedName>
        <fullName evidence="2">DUF998 domain-containing protein</fullName>
    </submittedName>
</protein>
<name>A0ABV3GD54_MICGL</name>
<evidence type="ECO:0000256" key="1">
    <source>
        <dbReference type="SAM" id="Phobius"/>
    </source>
</evidence>
<feature type="transmembrane region" description="Helical" evidence="1">
    <location>
        <begin position="47"/>
        <end position="70"/>
    </location>
</feature>
<dbReference type="EMBL" id="JBFALK010000006">
    <property type="protein sequence ID" value="MEV0969565.1"/>
    <property type="molecule type" value="Genomic_DNA"/>
</dbReference>
<proteinExistence type="predicted"/>
<keyword evidence="1" id="KW-0472">Membrane</keyword>
<reference evidence="2 3" key="1">
    <citation type="submission" date="2024-06" db="EMBL/GenBank/DDBJ databases">
        <title>The Natural Products Discovery Center: Release of the First 8490 Sequenced Strains for Exploring Actinobacteria Biosynthetic Diversity.</title>
        <authorList>
            <person name="Kalkreuter E."/>
            <person name="Kautsar S.A."/>
            <person name="Yang D."/>
            <person name="Bader C.D."/>
            <person name="Teijaro C.N."/>
            <person name="Fluegel L."/>
            <person name="Davis C.M."/>
            <person name="Simpson J.R."/>
            <person name="Lauterbach L."/>
            <person name="Steele A.D."/>
            <person name="Gui C."/>
            <person name="Meng S."/>
            <person name="Li G."/>
            <person name="Viehrig K."/>
            <person name="Ye F."/>
            <person name="Su P."/>
            <person name="Kiefer A.F."/>
            <person name="Nichols A."/>
            <person name="Cepeda A.J."/>
            <person name="Yan W."/>
            <person name="Fan B."/>
            <person name="Jiang Y."/>
            <person name="Adhikari A."/>
            <person name="Zheng C.-J."/>
            <person name="Schuster L."/>
            <person name="Cowan T.M."/>
            <person name="Smanski M.J."/>
            <person name="Chevrette M.G."/>
            <person name="De Carvalho L.P.S."/>
            <person name="Shen B."/>
        </authorList>
    </citation>
    <scope>NUCLEOTIDE SEQUENCE [LARGE SCALE GENOMIC DNA]</scope>
    <source>
        <strain evidence="2 3">NPDC050100</strain>
    </source>
</reference>
<sequence length="226" mass="23484">MTGTGRRIAVAGPILTLSVMIWLHVAFPGTVDPMNAVISDYAWVDGAGPLFALGVLSLGAGTAGVTYVLAKVEPARSAAARVLLAGITVALALTALFPTDPSMGVSSATGEIHRWSTALVFTGLPCAGWILARQTRVLPGWRNIGRVLTAVSMVSVLTLVVFLLNHPGSPIATLTGGAAFYGLVERFLVISEVVLVLTMAAGATRARPSAIRRSTPSRSLARGNIR</sequence>
<feature type="transmembrane region" description="Helical" evidence="1">
    <location>
        <begin position="82"/>
        <end position="100"/>
    </location>
</feature>
<feature type="transmembrane region" description="Helical" evidence="1">
    <location>
        <begin position="144"/>
        <end position="164"/>
    </location>
</feature>
<evidence type="ECO:0000313" key="3">
    <source>
        <dbReference type="Proteomes" id="UP001551675"/>
    </source>
</evidence>
<evidence type="ECO:0000313" key="2">
    <source>
        <dbReference type="EMBL" id="MEV0969565.1"/>
    </source>
</evidence>
<keyword evidence="3" id="KW-1185">Reference proteome</keyword>
<organism evidence="2 3">
    <name type="scientific">Microtetraspora glauca</name>
    <dbReference type="NCBI Taxonomy" id="1996"/>
    <lineage>
        <taxon>Bacteria</taxon>
        <taxon>Bacillati</taxon>
        <taxon>Actinomycetota</taxon>
        <taxon>Actinomycetes</taxon>
        <taxon>Streptosporangiales</taxon>
        <taxon>Streptosporangiaceae</taxon>
        <taxon>Microtetraspora</taxon>
    </lineage>
</organism>
<keyword evidence="1" id="KW-1133">Transmembrane helix</keyword>
<dbReference type="InterPro" id="IPR009339">
    <property type="entry name" value="DUF998"/>
</dbReference>
<comment type="caution">
    <text evidence="2">The sequence shown here is derived from an EMBL/GenBank/DDBJ whole genome shotgun (WGS) entry which is preliminary data.</text>
</comment>
<dbReference type="RefSeq" id="WP_358132544.1">
    <property type="nucleotide sequence ID" value="NZ_JBFALK010000006.1"/>
</dbReference>
<feature type="transmembrane region" description="Helical" evidence="1">
    <location>
        <begin position="112"/>
        <end position="132"/>
    </location>
</feature>
<dbReference type="Pfam" id="PF06197">
    <property type="entry name" value="DUF998"/>
    <property type="match status" value="1"/>
</dbReference>
<gene>
    <name evidence="2" type="ORF">AB0I59_13080</name>
</gene>